<keyword evidence="5" id="KW-1185">Reference proteome</keyword>
<evidence type="ECO:0000313" key="5">
    <source>
        <dbReference type="Proteomes" id="UP000479526"/>
    </source>
</evidence>
<evidence type="ECO:0000313" key="4">
    <source>
        <dbReference type="EMBL" id="NAS22516.1"/>
    </source>
</evidence>
<evidence type="ECO:0000256" key="1">
    <source>
        <dbReference type="ARBA" id="ARBA00022729"/>
    </source>
</evidence>
<dbReference type="Gene3D" id="2.60.40.1240">
    <property type="match status" value="1"/>
</dbReference>
<dbReference type="InterPro" id="IPR029050">
    <property type="entry name" value="Immunoprotect_excell_Ig-like"/>
</dbReference>
<dbReference type="AlphaFoldDB" id="A0A7C9NMY2"/>
<dbReference type="Pfam" id="PF11611">
    <property type="entry name" value="DUF4352"/>
    <property type="match status" value="1"/>
</dbReference>
<comment type="caution">
    <text evidence="4">The sequence shown here is derived from an EMBL/GenBank/DDBJ whole genome shotgun (WGS) entry which is preliminary data.</text>
</comment>
<dbReference type="RefSeq" id="WP_161479877.1">
    <property type="nucleotide sequence ID" value="NZ_WXEW01000003.1"/>
</dbReference>
<evidence type="ECO:0000256" key="2">
    <source>
        <dbReference type="SAM" id="MobiDB-lite"/>
    </source>
</evidence>
<name>A0A7C9NMY2_9ACTN</name>
<evidence type="ECO:0000259" key="3">
    <source>
        <dbReference type="Pfam" id="PF11611"/>
    </source>
</evidence>
<proteinExistence type="predicted"/>
<sequence length="199" mass="20541">MVFVLVVGGCFAVVLNIDTETAGRETLATPNRGPATSKPTAPPSDAATAPEEQPAGDASGDGPAAIGSAITLQGLDSDVQVDAAVTQIFDPATSENDFIKPKAGARWVAVEMQLKNTGTAVYTDAPSIGLKLIDAEGQQYSQTFGDVKEGEVFSSITANPGDTRKGVVLFEVPDGAKLAKLQFALNTGFASEKGEWAIP</sequence>
<feature type="compositionally biased region" description="Low complexity" evidence="2">
    <location>
        <begin position="34"/>
        <end position="64"/>
    </location>
</feature>
<dbReference type="EMBL" id="WXEW01000003">
    <property type="protein sequence ID" value="NAS22516.1"/>
    <property type="molecule type" value="Genomic_DNA"/>
</dbReference>
<organism evidence="4 5">
    <name type="scientific">Herbidospora solisilvae</name>
    <dbReference type="NCBI Taxonomy" id="2696284"/>
    <lineage>
        <taxon>Bacteria</taxon>
        <taxon>Bacillati</taxon>
        <taxon>Actinomycetota</taxon>
        <taxon>Actinomycetes</taxon>
        <taxon>Streptosporangiales</taxon>
        <taxon>Streptosporangiaceae</taxon>
        <taxon>Herbidospora</taxon>
    </lineage>
</organism>
<reference evidence="4 5" key="1">
    <citation type="submission" date="2020-01" db="EMBL/GenBank/DDBJ databases">
        <title>Herbidospora sp. NEAU-GS84 nov., a novel actinomycete isolated from soil.</title>
        <authorList>
            <person name="Han L."/>
        </authorList>
    </citation>
    <scope>NUCLEOTIDE SEQUENCE [LARGE SCALE GENOMIC DNA]</scope>
    <source>
        <strain evidence="4 5">NEAU-GS84</strain>
    </source>
</reference>
<dbReference type="Proteomes" id="UP000479526">
    <property type="component" value="Unassembled WGS sequence"/>
</dbReference>
<feature type="region of interest" description="Disordered" evidence="2">
    <location>
        <begin position="25"/>
        <end position="64"/>
    </location>
</feature>
<dbReference type="InterPro" id="IPR029051">
    <property type="entry name" value="DUF4352"/>
</dbReference>
<feature type="domain" description="DUF4352" evidence="3">
    <location>
        <begin position="85"/>
        <end position="189"/>
    </location>
</feature>
<keyword evidence="1" id="KW-0732">Signal</keyword>
<accession>A0A7C9NMY2</accession>
<protein>
    <submittedName>
        <fullName evidence="4">DUF4352 domain-containing protein</fullName>
    </submittedName>
</protein>
<gene>
    <name evidence="4" type="ORF">GT755_12565</name>
</gene>